<dbReference type="CDD" id="cd15482">
    <property type="entry name" value="Sialidase_non-viral"/>
    <property type="match status" value="1"/>
</dbReference>
<accession>A0A645B175</accession>
<dbReference type="EMBL" id="VSSQ01016698">
    <property type="protein sequence ID" value="MPM58311.1"/>
    <property type="molecule type" value="Genomic_DNA"/>
</dbReference>
<feature type="domain" description="Sialidase" evidence="1">
    <location>
        <begin position="16"/>
        <end position="258"/>
    </location>
</feature>
<proteinExistence type="predicted"/>
<comment type="caution">
    <text evidence="2">The sequence shown here is derived from an EMBL/GenBank/DDBJ whole genome shotgun (WGS) entry which is preliminary data.</text>
</comment>
<dbReference type="InterPro" id="IPR011040">
    <property type="entry name" value="Sialidase"/>
</dbReference>
<dbReference type="InterPro" id="IPR036278">
    <property type="entry name" value="Sialidase_sf"/>
</dbReference>
<sequence>MEHGDAESANLMSVSLLRLTNGRCLLFACRKFASADGTMNCIPSAAYSDDNAQSWSALRPLVKSEGYFILCNDRVVPLKSGKLIAPIATQDNRLQFWTSSNQGETWRCEPMTLSSDENNFSCRVYQEPGVVELANGTLWCWCRTDAQMQYGTFSQDEGKTWSEVRPMPDFRSPMAPMSVKRNPRNGHLVAVWDDHMPRWDVPPPIYTRPGWGDVSTGGRHPLVLAESSDEGCSWIQARRLESDTRRGFCYTAMHFTREALLLAYCCGGLNDTIMLQDMKLVRIPMRADGTLKLEGI</sequence>
<reference evidence="2" key="1">
    <citation type="submission" date="2019-08" db="EMBL/GenBank/DDBJ databases">
        <authorList>
            <person name="Kucharzyk K."/>
            <person name="Murdoch R.W."/>
            <person name="Higgins S."/>
            <person name="Loffler F."/>
        </authorList>
    </citation>
    <scope>NUCLEOTIDE SEQUENCE</scope>
</reference>
<gene>
    <name evidence="2" type="ORF">SDC9_105142</name>
</gene>
<evidence type="ECO:0000259" key="1">
    <source>
        <dbReference type="Pfam" id="PF13088"/>
    </source>
</evidence>
<name>A0A645B175_9ZZZZ</name>
<dbReference type="PANTHER" id="PTHR43752:SF2">
    <property type="entry name" value="BNR_ASP-BOX REPEAT FAMILY PROTEIN"/>
    <property type="match status" value="1"/>
</dbReference>
<dbReference type="SUPFAM" id="SSF50939">
    <property type="entry name" value="Sialidases"/>
    <property type="match status" value="1"/>
</dbReference>
<evidence type="ECO:0000313" key="2">
    <source>
        <dbReference type="EMBL" id="MPM58311.1"/>
    </source>
</evidence>
<dbReference type="AlphaFoldDB" id="A0A645B175"/>
<dbReference type="PANTHER" id="PTHR43752">
    <property type="entry name" value="BNR/ASP-BOX REPEAT FAMILY PROTEIN"/>
    <property type="match status" value="1"/>
</dbReference>
<protein>
    <recommendedName>
        <fullName evidence="1">Sialidase domain-containing protein</fullName>
    </recommendedName>
</protein>
<dbReference type="Pfam" id="PF13088">
    <property type="entry name" value="BNR_2"/>
    <property type="match status" value="1"/>
</dbReference>
<dbReference type="Gene3D" id="2.120.10.10">
    <property type="match status" value="1"/>
</dbReference>
<organism evidence="2">
    <name type="scientific">bioreactor metagenome</name>
    <dbReference type="NCBI Taxonomy" id="1076179"/>
    <lineage>
        <taxon>unclassified sequences</taxon>
        <taxon>metagenomes</taxon>
        <taxon>ecological metagenomes</taxon>
    </lineage>
</organism>